<dbReference type="EMBL" id="MU842871">
    <property type="protein sequence ID" value="KAK2028876.1"/>
    <property type="molecule type" value="Genomic_DNA"/>
</dbReference>
<feature type="region of interest" description="Disordered" evidence="1">
    <location>
        <begin position="69"/>
        <end position="115"/>
    </location>
</feature>
<name>A0AAD9HGV1_9PEZI</name>
<evidence type="ECO:0000256" key="1">
    <source>
        <dbReference type="SAM" id="MobiDB-lite"/>
    </source>
</evidence>
<keyword evidence="3" id="KW-1185">Reference proteome</keyword>
<protein>
    <submittedName>
        <fullName evidence="2">Uncharacterized protein</fullName>
    </submittedName>
</protein>
<organism evidence="2 3">
    <name type="scientific">Colletotrichum zoysiae</name>
    <dbReference type="NCBI Taxonomy" id="1216348"/>
    <lineage>
        <taxon>Eukaryota</taxon>
        <taxon>Fungi</taxon>
        <taxon>Dikarya</taxon>
        <taxon>Ascomycota</taxon>
        <taxon>Pezizomycotina</taxon>
        <taxon>Sordariomycetes</taxon>
        <taxon>Hypocreomycetidae</taxon>
        <taxon>Glomerellales</taxon>
        <taxon>Glomerellaceae</taxon>
        <taxon>Colletotrichum</taxon>
        <taxon>Colletotrichum graminicola species complex</taxon>
    </lineage>
</organism>
<feature type="region of interest" description="Disordered" evidence="1">
    <location>
        <begin position="137"/>
        <end position="156"/>
    </location>
</feature>
<sequence length="269" mass="30524">MSFRGKSRFRGLEQSRPKETNDSERRFRETQQVYMRDAMWRYDVEDGQVGAQRKQGGPTTLKQRLLENWRRGERVSQEQTTRAKIQMNGSSSADGKKGKGRKGKKTKEKKNPNQIQCPTFHLQARGCAALHWTGNSSHAPQFPAGRRGPQESGRGPGRTLWCFSMPIAAPLLTKEAHAIPGQKGGCRPRLSGISTTSVVSWMDCEVGSGNSRPSYPDLAFVHYRQAGELRRNQLRRHASAYHIRIKCQRRARDASKMAEERMMHCDNGR</sequence>
<gene>
    <name evidence="2" type="ORF">LX32DRAFT_379649</name>
</gene>
<proteinExistence type="predicted"/>
<feature type="compositionally biased region" description="Polar residues" evidence="1">
    <location>
        <begin position="77"/>
        <end position="93"/>
    </location>
</feature>
<evidence type="ECO:0000313" key="2">
    <source>
        <dbReference type="EMBL" id="KAK2028876.1"/>
    </source>
</evidence>
<feature type="compositionally biased region" description="Basic and acidic residues" evidence="1">
    <location>
        <begin position="10"/>
        <end position="29"/>
    </location>
</feature>
<accession>A0AAD9HGV1</accession>
<feature type="region of interest" description="Disordered" evidence="1">
    <location>
        <begin position="1"/>
        <end position="31"/>
    </location>
</feature>
<comment type="caution">
    <text evidence="2">The sequence shown here is derived from an EMBL/GenBank/DDBJ whole genome shotgun (WGS) entry which is preliminary data.</text>
</comment>
<dbReference type="Proteomes" id="UP001232148">
    <property type="component" value="Unassembled WGS sequence"/>
</dbReference>
<reference evidence="2" key="1">
    <citation type="submission" date="2021-06" db="EMBL/GenBank/DDBJ databases">
        <title>Comparative genomics, transcriptomics and evolutionary studies reveal genomic signatures of adaptation to plant cell wall in hemibiotrophic fungi.</title>
        <authorList>
            <consortium name="DOE Joint Genome Institute"/>
            <person name="Baroncelli R."/>
            <person name="Diaz J.F."/>
            <person name="Benocci T."/>
            <person name="Peng M."/>
            <person name="Battaglia E."/>
            <person name="Haridas S."/>
            <person name="Andreopoulos W."/>
            <person name="Labutti K."/>
            <person name="Pangilinan J."/>
            <person name="Floch G.L."/>
            <person name="Makela M.R."/>
            <person name="Henrissat B."/>
            <person name="Grigoriev I.V."/>
            <person name="Crouch J.A."/>
            <person name="De Vries R.P."/>
            <person name="Sukno S.A."/>
            <person name="Thon M.R."/>
        </authorList>
    </citation>
    <scope>NUCLEOTIDE SEQUENCE</scope>
    <source>
        <strain evidence="2">MAFF235873</strain>
    </source>
</reference>
<evidence type="ECO:0000313" key="3">
    <source>
        <dbReference type="Proteomes" id="UP001232148"/>
    </source>
</evidence>
<feature type="compositionally biased region" description="Basic residues" evidence="1">
    <location>
        <begin position="98"/>
        <end position="108"/>
    </location>
</feature>
<dbReference type="AlphaFoldDB" id="A0AAD9HGV1"/>